<dbReference type="InterPro" id="IPR054480">
    <property type="entry name" value="AHAS_small-like_ACT"/>
</dbReference>
<dbReference type="PANTHER" id="PTHR30239:SF0">
    <property type="entry name" value="ACETOLACTATE SYNTHASE SMALL SUBUNIT 1, CHLOROPLASTIC"/>
    <property type="match status" value="1"/>
</dbReference>
<dbReference type="Proteomes" id="UP000318834">
    <property type="component" value="Unassembled WGS sequence"/>
</dbReference>
<keyword evidence="6 8" id="KW-0100">Branched-chain amino acid biosynthesis</keyword>
<dbReference type="NCBIfam" id="TIGR00119">
    <property type="entry name" value="acolac_sm"/>
    <property type="match status" value="1"/>
</dbReference>
<protein>
    <recommendedName>
        <fullName evidence="8">Acetolactate synthase small subunit</fullName>
        <shortName evidence="8">AHAS</shortName>
        <shortName evidence="8">ALS</shortName>
        <ecNumber evidence="8">2.2.1.6</ecNumber>
    </recommendedName>
    <alternativeName>
        <fullName evidence="8">Acetohydroxy-acid synthase small subunit</fullName>
    </alternativeName>
</protein>
<evidence type="ECO:0000256" key="7">
    <source>
        <dbReference type="ARBA" id="ARBA00048670"/>
    </source>
</evidence>
<name>A0A537J0J1_9BACT</name>
<dbReference type="Pfam" id="PF10369">
    <property type="entry name" value="ALS_ss_C"/>
    <property type="match status" value="1"/>
</dbReference>
<evidence type="ECO:0000256" key="5">
    <source>
        <dbReference type="ARBA" id="ARBA00022605"/>
    </source>
</evidence>
<reference evidence="12 13" key="1">
    <citation type="journal article" date="2019" name="Nat. Microbiol.">
        <title>Mediterranean grassland soil C-N compound turnover is dependent on rainfall and depth, and is mediated by genomically divergent microorganisms.</title>
        <authorList>
            <person name="Diamond S."/>
            <person name="Andeer P.F."/>
            <person name="Li Z."/>
            <person name="Crits-Christoph A."/>
            <person name="Burstein D."/>
            <person name="Anantharaman K."/>
            <person name="Lane K.R."/>
            <person name="Thomas B.C."/>
            <person name="Pan C."/>
            <person name="Northen T.R."/>
            <person name="Banfield J.F."/>
        </authorList>
    </citation>
    <scope>NUCLEOTIDE SEQUENCE [LARGE SCALE GENOMIC DNA]</scope>
    <source>
        <strain evidence="11">NP_4</strain>
        <strain evidence="10">NP_8</strain>
    </source>
</reference>
<dbReference type="EC" id="2.2.1.6" evidence="8"/>
<dbReference type="UniPathway" id="UPA00047">
    <property type="reaction ID" value="UER00055"/>
</dbReference>
<evidence type="ECO:0000313" key="12">
    <source>
        <dbReference type="Proteomes" id="UP000318834"/>
    </source>
</evidence>
<evidence type="ECO:0000256" key="8">
    <source>
        <dbReference type="RuleBase" id="RU368092"/>
    </source>
</evidence>
<dbReference type="Proteomes" id="UP000319353">
    <property type="component" value="Unassembled WGS sequence"/>
</dbReference>
<dbReference type="InterPro" id="IPR004789">
    <property type="entry name" value="Acetalactate_synth_ssu"/>
</dbReference>
<dbReference type="GO" id="GO:1990610">
    <property type="term" value="F:acetolactate synthase regulator activity"/>
    <property type="evidence" value="ECO:0007669"/>
    <property type="project" value="UniProtKB-UniRule"/>
</dbReference>
<organism evidence="10 12">
    <name type="scientific">Candidatus Segetimicrobium genomatis</name>
    <dbReference type="NCBI Taxonomy" id="2569760"/>
    <lineage>
        <taxon>Bacteria</taxon>
        <taxon>Bacillati</taxon>
        <taxon>Candidatus Sysuimicrobiota</taxon>
        <taxon>Candidatus Sysuimicrobiia</taxon>
        <taxon>Candidatus Sysuimicrobiales</taxon>
        <taxon>Candidatus Segetimicrobiaceae</taxon>
        <taxon>Candidatus Segetimicrobium</taxon>
    </lineage>
</organism>
<dbReference type="Gene3D" id="3.30.70.260">
    <property type="match status" value="1"/>
</dbReference>
<dbReference type="GO" id="GO:0009099">
    <property type="term" value="P:L-valine biosynthetic process"/>
    <property type="evidence" value="ECO:0007669"/>
    <property type="project" value="UniProtKB-UniRule"/>
</dbReference>
<dbReference type="GO" id="GO:0005829">
    <property type="term" value="C:cytosol"/>
    <property type="evidence" value="ECO:0007669"/>
    <property type="project" value="TreeGrafter"/>
</dbReference>
<evidence type="ECO:0000256" key="2">
    <source>
        <dbReference type="ARBA" id="ARBA00005025"/>
    </source>
</evidence>
<dbReference type="CDD" id="cd04878">
    <property type="entry name" value="ACT_AHAS"/>
    <property type="match status" value="1"/>
</dbReference>
<gene>
    <name evidence="10" type="primary">ilvN</name>
    <name evidence="11" type="ORF">E6H01_09170</name>
    <name evidence="10" type="ORF">E6H05_01440</name>
</gene>
<dbReference type="EMBL" id="VBAP01000007">
    <property type="protein sequence ID" value="TMI77047.1"/>
    <property type="molecule type" value="Genomic_DNA"/>
</dbReference>
<comment type="pathway">
    <text evidence="1 8">Amino-acid biosynthesis; L-isoleucine biosynthesis; L-isoleucine from 2-oxobutanoate: step 1/4.</text>
</comment>
<dbReference type="InterPro" id="IPR045865">
    <property type="entry name" value="ACT-like_dom_sf"/>
</dbReference>
<dbReference type="Pfam" id="PF22629">
    <property type="entry name" value="ACT_AHAS_ss"/>
    <property type="match status" value="1"/>
</dbReference>
<keyword evidence="8 10" id="KW-0808">Transferase</keyword>
<dbReference type="EMBL" id="VBAL01000113">
    <property type="protein sequence ID" value="TMJ00580.1"/>
    <property type="molecule type" value="Genomic_DNA"/>
</dbReference>
<dbReference type="InterPro" id="IPR039557">
    <property type="entry name" value="AHAS_ACT"/>
</dbReference>
<dbReference type="AlphaFoldDB" id="A0A537J0J1"/>
<dbReference type="PANTHER" id="PTHR30239">
    <property type="entry name" value="ACETOLACTATE SYNTHASE SMALL SUBUNIT"/>
    <property type="match status" value="1"/>
</dbReference>
<dbReference type="InterPro" id="IPR002912">
    <property type="entry name" value="ACT_dom"/>
</dbReference>
<proteinExistence type="inferred from homology"/>
<comment type="subunit">
    <text evidence="4 8">Dimer of large and small chains.</text>
</comment>
<evidence type="ECO:0000256" key="3">
    <source>
        <dbReference type="ARBA" id="ARBA00006341"/>
    </source>
</evidence>
<dbReference type="FunFam" id="3.30.70.1150:FF:000001">
    <property type="entry name" value="Acetolactate synthase small subunit"/>
    <property type="match status" value="1"/>
</dbReference>
<dbReference type="SUPFAM" id="SSF55021">
    <property type="entry name" value="ACT-like"/>
    <property type="match status" value="2"/>
</dbReference>
<dbReference type="InterPro" id="IPR027271">
    <property type="entry name" value="Acetolactate_synth/TF_NikR_C"/>
</dbReference>
<comment type="pathway">
    <text evidence="2 8">Amino-acid biosynthesis; L-valine biosynthesis; L-valine from pyruvate: step 1/4.</text>
</comment>
<evidence type="ECO:0000256" key="1">
    <source>
        <dbReference type="ARBA" id="ARBA00004974"/>
    </source>
</evidence>
<evidence type="ECO:0000259" key="9">
    <source>
        <dbReference type="PROSITE" id="PS51671"/>
    </source>
</evidence>
<comment type="catalytic activity">
    <reaction evidence="7 8">
        <text>2 pyruvate + H(+) = (2S)-2-acetolactate + CO2</text>
        <dbReference type="Rhea" id="RHEA:25249"/>
        <dbReference type="ChEBI" id="CHEBI:15361"/>
        <dbReference type="ChEBI" id="CHEBI:15378"/>
        <dbReference type="ChEBI" id="CHEBI:16526"/>
        <dbReference type="ChEBI" id="CHEBI:58476"/>
        <dbReference type="EC" id="2.2.1.6"/>
    </reaction>
</comment>
<evidence type="ECO:0000256" key="4">
    <source>
        <dbReference type="ARBA" id="ARBA00011744"/>
    </source>
</evidence>
<comment type="caution">
    <text evidence="10">The sequence shown here is derived from an EMBL/GenBank/DDBJ whole genome shotgun (WGS) entry which is preliminary data.</text>
</comment>
<comment type="function">
    <text evidence="8">Catalyzes the conversion of 2 pyruvate molecules into acetolactate in the first common step of the biosynthetic pathway of the branched-amino acids such as leucine, isoleucine, and valine.</text>
</comment>
<keyword evidence="5 8" id="KW-0028">Amino-acid biosynthesis</keyword>
<feature type="domain" description="ACT" evidence="9">
    <location>
        <begin position="9"/>
        <end position="83"/>
    </location>
</feature>
<dbReference type="PROSITE" id="PS51671">
    <property type="entry name" value="ACT"/>
    <property type="match status" value="1"/>
</dbReference>
<evidence type="ECO:0000256" key="6">
    <source>
        <dbReference type="ARBA" id="ARBA00023304"/>
    </source>
</evidence>
<accession>A0A537J0J1</accession>
<comment type="similarity">
    <text evidence="3 8">Belongs to the acetolactate synthase small subunit family.</text>
</comment>
<dbReference type="Gene3D" id="3.30.70.1150">
    <property type="entry name" value="ACT-like. Chain A, domain 2"/>
    <property type="match status" value="1"/>
</dbReference>
<dbReference type="UniPathway" id="UPA00049">
    <property type="reaction ID" value="UER00059"/>
</dbReference>
<evidence type="ECO:0000313" key="10">
    <source>
        <dbReference type="EMBL" id="TMI77047.1"/>
    </source>
</evidence>
<dbReference type="GO" id="GO:0009097">
    <property type="term" value="P:isoleucine biosynthetic process"/>
    <property type="evidence" value="ECO:0007669"/>
    <property type="project" value="UniProtKB-UniRule"/>
</dbReference>
<evidence type="ECO:0000313" key="11">
    <source>
        <dbReference type="EMBL" id="TMJ00580.1"/>
    </source>
</evidence>
<sequence>MTDPQHAATISVLVQNAPGVLVRVAGLIRRRGVNIHSLSVGPTEDPSISRMTIVVDTAPERTEQFAKQLRKVVEVLRATSIDSTPAVDRELALIKVNVTPGTRLEIMEIANVFRASVVDLTDKTMTLEVTGRGEKVDAFVTLLAKYGIREMARTGQVTLVRGAQNT</sequence>
<dbReference type="NCBIfam" id="NF008864">
    <property type="entry name" value="PRK11895.1"/>
    <property type="match status" value="1"/>
</dbReference>
<dbReference type="InterPro" id="IPR019455">
    <property type="entry name" value="Acetolactate_synth_ssu_C"/>
</dbReference>
<dbReference type="GO" id="GO:0003984">
    <property type="term" value="F:acetolactate synthase activity"/>
    <property type="evidence" value="ECO:0007669"/>
    <property type="project" value="UniProtKB-UniRule"/>
</dbReference>
<evidence type="ECO:0000313" key="13">
    <source>
        <dbReference type="Proteomes" id="UP000319353"/>
    </source>
</evidence>